<comment type="subcellular location">
    <subcellularLocation>
        <location evidence="1 7">Cell outer membrane</location>
        <topology evidence="1 7">Multi-pass membrane protein</topology>
    </subcellularLocation>
</comment>
<dbReference type="SUPFAM" id="SSF56935">
    <property type="entry name" value="Porins"/>
    <property type="match status" value="1"/>
</dbReference>
<name>A0A3B7MK88_9BACT</name>
<dbReference type="InterPro" id="IPR023996">
    <property type="entry name" value="TonB-dep_OMP_SusC/RagA"/>
</dbReference>
<dbReference type="AlphaFoldDB" id="A0A3B7MK88"/>
<sequence length="1130" mass="123996">MDCLLLKPKHNESMQLKALFDQAPTGSPWLPAHRSKVPATALCATPVKRLVTKQMLYVMKLTILLLTVAFLQVSAKGTAQTITFSGKQAPLEKAFIAIKKQTGYVVFYDYKLIESLKPVNVQAINLPLEAFLQQILKGQPLDYSIEGKTIIISPEASTTPAANPSALATATVIERQEITGTITDANNTPLPGISVTIKGTNIGTTTDGNGRYSLQANPGQILVFSSIGFQSQEVKLGTTTSINIQLTPASNELDESVVIGYGTTIRRSSTGSVSSVKSRDIASQPVMDPLAALQGRVPGFFVSSSNGLPGSSFKVMLRGQNSISGGNEPLYIIDGVPFYSEPLNQFTSANGKQSPLAAINPSDIESISVLKDADATAIYGSRGANGVILITTKKGKAGTTRFNFNAYTGASKVVNTLDMLSTSEYIQLRKEAYANDGLTYNAGNAPDLTTWDQNKTTDWQDYMMGHSASVSEAQGSVSGGNQQTRFLLSGTYRRETTVMPNDLAYKRGAVHLNVDHTGLDGKFNISASVNYSSAKDNSIASDLTSFYNLAPNYPLYDADGKYYWFLTEQNPAAYLLRRSNNRTNNLVANSIIRYTILPGLDAKVNLGYTRTTMDQTQVYPNLSLNPTAATGSFTYFGNASASSYVIEPQVDYKRTIADGTLSVMAGATWQESLREGEGFTAENFSSDALLEDIKSAGKLTARPTTYNFYRYTSVFGRVNYNWDERYILNATFRRDGSTRFGPGNRFGNFGAVGAAWVFTNESFFPATEVISFGKLRGSYGTTGNDIIGDYQYLNSWASTSYPYDGMPGLSVSRLPNADYHWEENRKLEAALELGFFKNRILLNTNFYRNISTNQLVDYALSPQTGFESYTANLPATVLNAGIEIELTTTNIQHKDFRWKSSFNMTLNKNKLKEFPGFESSTYANTYVIGKSLTIVKGYQFTGVDPQTGKATFLNIDNNPAISENDDYVVLGKTMPDFYGGFQNSFSYKGFELDFLFQFVKQEGPGINYGYLSTLYGALKNKDVSANDRWQKPGDIAGVPKATTISGNVLYDQYRLSSAVWGDASYIRLKNVALRYDLSKFVKRYKLNNLSVYVLGQNLLTITHYDGLDPETQGLVMPPLKTITAGVQFTF</sequence>
<dbReference type="InterPro" id="IPR011662">
    <property type="entry name" value="Secretin/TonB_short_N"/>
</dbReference>
<protein>
    <submittedName>
        <fullName evidence="10">SusC/RagA family TonB-linked outer membrane protein</fullName>
    </submittedName>
</protein>
<dbReference type="Pfam" id="PF13715">
    <property type="entry name" value="CarbopepD_reg_2"/>
    <property type="match status" value="1"/>
</dbReference>
<evidence type="ECO:0000259" key="8">
    <source>
        <dbReference type="Pfam" id="PF07660"/>
    </source>
</evidence>
<dbReference type="Gene3D" id="2.40.170.20">
    <property type="entry name" value="TonB-dependent receptor, beta-barrel domain"/>
    <property type="match status" value="1"/>
</dbReference>
<dbReference type="InterPro" id="IPR037066">
    <property type="entry name" value="Plug_dom_sf"/>
</dbReference>
<evidence type="ECO:0000256" key="2">
    <source>
        <dbReference type="ARBA" id="ARBA00022448"/>
    </source>
</evidence>
<evidence type="ECO:0000313" key="11">
    <source>
        <dbReference type="Proteomes" id="UP000263900"/>
    </source>
</evidence>
<dbReference type="Pfam" id="PF07660">
    <property type="entry name" value="STN"/>
    <property type="match status" value="1"/>
</dbReference>
<dbReference type="Proteomes" id="UP000263900">
    <property type="component" value="Chromosome"/>
</dbReference>
<dbReference type="InterPro" id="IPR023997">
    <property type="entry name" value="TonB-dep_OMP_SusC/RagA_CS"/>
</dbReference>
<dbReference type="InterPro" id="IPR039426">
    <property type="entry name" value="TonB-dep_rcpt-like"/>
</dbReference>
<dbReference type="PROSITE" id="PS52016">
    <property type="entry name" value="TONB_DEPENDENT_REC_3"/>
    <property type="match status" value="1"/>
</dbReference>
<evidence type="ECO:0000256" key="1">
    <source>
        <dbReference type="ARBA" id="ARBA00004571"/>
    </source>
</evidence>
<feature type="domain" description="Secretin/TonB short N-terminal" evidence="8">
    <location>
        <begin position="104"/>
        <end position="154"/>
    </location>
</feature>
<comment type="similarity">
    <text evidence="7">Belongs to the TonB-dependent receptor family.</text>
</comment>
<evidence type="ECO:0000313" key="10">
    <source>
        <dbReference type="EMBL" id="AXY73446.1"/>
    </source>
</evidence>
<dbReference type="InterPro" id="IPR012910">
    <property type="entry name" value="Plug_dom"/>
</dbReference>
<proteinExistence type="inferred from homology"/>
<dbReference type="NCBIfam" id="TIGR04056">
    <property type="entry name" value="OMP_RagA_SusC"/>
    <property type="match status" value="1"/>
</dbReference>
<feature type="domain" description="TonB-dependent receptor plug" evidence="9">
    <location>
        <begin position="267"/>
        <end position="387"/>
    </location>
</feature>
<evidence type="ECO:0000256" key="3">
    <source>
        <dbReference type="ARBA" id="ARBA00022452"/>
    </source>
</evidence>
<keyword evidence="3 7" id="KW-1134">Transmembrane beta strand</keyword>
<dbReference type="NCBIfam" id="TIGR04057">
    <property type="entry name" value="SusC_RagA_signa"/>
    <property type="match status" value="1"/>
</dbReference>
<dbReference type="GO" id="GO:0009279">
    <property type="term" value="C:cell outer membrane"/>
    <property type="evidence" value="ECO:0007669"/>
    <property type="project" value="UniProtKB-SubCell"/>
</dbReference>
<organism evidence="10 11">
    <name type="scientific">Paraflavitalea soli</name>
    <dbReference type="NCBI Taxonomy" id="2315862"/>
    <lineage>
        <taxon>Bacteria</taxon>
        <taxon>Pseudomonadati</taxon>
        <taxon>Bacteroidota</taxon>
        <taxon>Chitinophagia</taxon>
        <taxon>Chitinophagales</taxon>
        <taxon>Chitinophagaceae</taxon>
        <taxon>Paraflavitalea</taxon>
    </lineage>
</organism>
<keyword evidence="6 7" id="KW-0998">Cell outer membrane</keyword>
<dbReference type="Pfam" id="PF07715">
    <property type="entry name" value="Plug"/>
    <property type="match status" value="1"/>
</dbReference>
<dbReference type="Gene3D" id="3.55.50.30">
    <property type="match status" value="1"/>
</dbReference>
<evidence type="ECO:0000256" key="7">
    <source>
        <dbReference type="PROSITE-ProRule" id="PRU01360"/>
    </source>
</evidence>
<reference evidence="10 11" key="1">
    <citation type="submission" date="2018-09" db="EMBL/GenBank/DDBJ databases">
        <title>Genome sequencing of strain 6GH32-13.</title>
        <authorList>
            <person name="Weon H.-Y."/>
            <person name="Heo J."/>
            <person name="Kwon S.-W."/>
        </authorList>
    </citation>
    <scope>NUCLEOTIDE SEQUENCE [LARGE SCALE GENOMIC DNA]</scope>
    <source>
        <strain evidence="10 11">5GH32-13</strain>
    </source>
</reference>
<dbReference type="KEGG" id="pseg:D3H65_05415"/>
<keyword evidence="4 7" id="KW-0812">Transmembrane</keyword>
<dbReference type="Gene3D" id="2.60.40.1120">
    <property type="entry name" value="Carboxypeptidase-like, regulatory domain"/>
    <property type="match status" value="1"/>
</dbReference>
<evidence type="ECO:0000256" key="6">
    <source>
        <dbReference type="ARBA" id="ARBA00023237"/>
    </source>
</evidence>
<dbReference type="OrthoDB" id="9768177at2"/>
<accession>A0A3B7MK88</accession>
<dbReference type="InterPro" id="IPR008969">
    <property type="entry name" value="CarboxyPept-like_regulatory"/>
</dbReference>
<keyword evidence="11" id="KW-1185">Reference proteome</keyword>
<dbReference type="Gene3D" id="2.170.130.10">
    <property type="entry name" value="TonB-dependent receptor, plug domain"/>
    <property type="match status" value="1"/>
</dbReference>
<dbReference type="EMBL" id="CP032157">
    <property type="protein sequence ID" value="AXY73446.1"/>
    <property type="molecule type" value="Genomic_DNA"/>
</dbReference>
<keyword evidence="5 7" id="KW-0472">Membrane</keyword>
<evidence type="ECO:0000256" key="5">
    <source>
        <dbReference type="ARBA" id="ARBA00023136"/>
    </source>
</evidence>
<gene>
    <name evidence="10" type="ORF">D3H65_05415</name>
</gene>
<evidence type="ECO:0000256" key="4">
    <source>
        <dbReference type="ARBA" id="ARBA00022692"/>
    </source>
</evidence>
<dbReference type="SUPFAM" id="SSF49464">
    <property type="entry name" value="Carboxypeptidase regulatory domain-like"/>
    <property type="match status" value="1"/>
</dbReference>
<keyword evidence="2 7" id="KW-0813">Transport</keyword>
<evidence type="ECO:0000259" key="9">
    <source>
        <dbReference type="Pfam" id="PF07715"/>
    </source>
</evidence>
<dbReference type="InterPro" id="IPR036942">
    <property type="entry name" value="Beta-barrel_TonB_sf"/>
</dbReference>